<comment type="subcellular location">
    <subcellularLocation>
        <location evidence="1">Nucleus</location>
        <location evidence="1">Nucleolus</location>
    </subcellularLocation>
</comment>
<gene>
    <name evidence="6" type="ORF">RRG08_031660</name>
</gene>
<evidence type="ECO:0008006" key="8">
    <source>
        <dbReference type="Google" id="ProtNLM"/>
    </source>
</evidence>
<name>A0AAE1DA39_9GAST</name>
<protein>
    <recommendedName>
        <fullName evidence="8">DNA-directed RNA polymerase I subunit RPA49</fullName>
    </recommendedName>
</protein>
<dbReference type="GO" id="GO:0000428">
    <property type="term" value="C:DNA-directed RNA polymerase complex"/>
    <property type="evidence" value="ECO:0007669"/>
    <property type="project" value="UniProtKB-KW"/>
</dbReference>
<dbReference type="AlphaFoldDB" id="A0AAE1DA39"/>
<dbReference type="Pfam" id="PF06870">
    <property type="entry name" value="RNA_pol_I_A49"/>
    <property type="match status" value="1"/>
</dbReference>
<evidence type="ECO:0000256" key="5">
    <source>
        <dbReference type="ARBA" id="ARBA00023242"/>
    </source>
</evidence>
<comment type="similarity">
    <text evidence="2">Belongs to the eukaryotic RPA49/POLR1E RNA polymerase subunit family.</text>
</comment>
<dbReference type="Proteomes" id="UP001283361">
    <property type="component" value="Unassembled WGS sequence"/>
</dbReference>
<dbReference type="GO" id="GO:0003677">
    <property type="term" value="F:DNA binding"/>
    <property type="evidence" value="ECO:0007669"/>
    <property type="project" value="InterPro"/>
</dbReference>
<evidence type="ECO:0000313" key="7">
    <source>
        <dbReference type="Proteomes" id="UP001283361"/>
    </source>
</evidence>
<dbReference type="GO" id="GO:0006351">
    <property type="term" value="P:DNA-templated transcription"/>
    <property type="evidence" value="ECO:0007669"/>
    <property type="project" value="InterPro"/>
</dbReference>
<evidence type="ECO:0000256" key="2">
    <source>
        <dbReference type="ARBA" id="ARBA00009430"/>
    </source>
</evidence>
<keyword evidence="5" id="KW-0539">Nucleus</keyword>
<proteinExistence type="inferred from homology"/>
<dbReference type="EMBL" id="JAWDGP010004779">
    <property type="protein sequence ID" value="KAK3761983.1"/>
    <property type="molecule type" value="Genomic_DNA"/>
</dbReference>
<reference evidence="6" key="1">
    <citation type="journal article" date="2023" name="G3 (Bethesda)">
        <title>A reference genome for the long-term kleptoplast-retaining sea slug Elysia crispata morphotype clarki.</title>
        <authorList>
            <person name="Eastman K.E."/>
            <person name="Pendleton A.L."/>
            <person name="Shaikh M.A."/>
            <person name="Suttiyut T."/>
            <person name="Ogas R."/>
            <person name="Tomko P."/>
            <person name="Gavelis G."/>
            <person name="Widhalm J.R."/>
            <person name="Wisecaver J.H."/>
        </authorList>
    </citation>
    <scope>NUCLEOTIDE SEQUENCE</scope>
    <source>
        <strain evidence="6">ECLA1</strain>
    </source>
</reference>
<accession>A0AAE1DA39</accession>
<dbReference type="GO" id="GO:0005730">
    <property type="term" value="C:nucleolus"/>
    <property type="evidence" value="ECO:0007669"/>
    <property type="project" value="UniProtKB-SubCell"/>
</dbReference>
<keyword evidence="7" id="KW-1185">Reference proteome</keyword>
<evidence type="ECO:0000313" key="6">
    <source>
        <dbReference type="EMBL" id="KAK3761983.1"/>
    </source>
</evidence>
<dbReference type="PANTHER" id="PTHR14440">
    <property type="entry name" value="DNA-DIRECTED RNA POLYMERASE I SUBUNIT RPA49"/>
    <property type="match status" value="1"/>
</dbReference>
<evidence type="ECO:0000256" key="1">
    <source>
        <dbReference type="ARBA" id="ARBA00004604"/>
    </source>
</evidence>
<sequence>MSRFEVDTDGSPITLVRYSNGTTNNKLAVKSYSKEDYGQDGTFQQQILTSCVDGISYVGSNFGIKNRFPTDSCKYYMGIHDKSIGKIRVVPASLIQLEPWFQEKEEDSLAFTATTFKEKRDALQTEFGSGRSQRAVNKRLREKLDEDMVASTAETAINSSNVNHKEIAETSASPSTELKTQSEAIPPYNINAKTPDEVYLLKDIVSNEVLTCLIDVSSALTCSTKEDLAMWRKNKTYFSYILDKVEALSEIPQARLLQGQCLMYLQYLMTFYLMKSMELRGKYPLPSEWPGTVRYYLLDKFTLEVKEPGQRFRRCVPSRMKDLVLSHILVLCLKMNEFSLDISHLMTDLKLSAKKLTTHASFLGCSSKKSKPDGYTVTLKVPLTFPVLKDKQSKNKIF</sequence>
<evidence type="ECO:0000256" key="3">
    <source>
        <dbReference type="ARBA" id="ARBA00022478"/>
    </source>
</evidence>
<comment type="caution">
    <text evidence="6">The sequence shown here is derived from an EMBL/GenBank/DDBJ whole genome shotgun (WGS) entry which is preliminary data.</text>
</comment>
<organism evidence="6 7">
    <name type="scientific">Elysia crispata</name>
    <name type="common">lettuce slug</name>
    <dbReference type="NCBI Taxonomy" id="231223"/>
    <lineage>
        <taxon>Eukaryota</taxon>
        <taxon>Metazoa</taxon>
        <taxon>Spiralia</taxon>
        <taxon>Lophotrochozoa</taxon>
        <taxon>Mollusca</taxon>
        <taxon>Gastropoda</taxon>
        <taxon>Heterobranchia</taxon>
        <taxon>Euthyneura</taxon>
        <taxon>Panpulmonata</taxon>
        <taxon>Sacoglossa</taxon>
        <taxon>Placobranchoidea</taxon>
        <taxon>Plakobranchidae</taxon>
        <taxon>Elysia</taxon>
    </lineage>
</organism>
<evidence type="ECO:0000256" key="4">
    <source>
        <dbReference type="ARBA" id="ARBA00023163"/>
    </source>
</evidence>
<dbReference type="InterPro" id="IPR009668">
    <property type="entry name" value="RNA_pol-assoc_fac_A49-like"/>
</dbReference>
<keyword evidence="3" id="KW-0240">DNA-directed RNA polymerase</keyword>
<keyword evidence="4" id="KW-0804">Transcription</keyword>